<accession>A0A8X6WBH5</accession>
<feature type="compositionally biased region" description="Basic and acidic residues" evidence="1">
    <location>
        <begin position="35"/>
        <end position="52"/>
    </location>
</feature>
<dbReference type="Proteomes" id="UP000887159">
    <property type="component" value="Unassembled WGS sequence"/>
</dbReference>
<reference evidence="2" key="1">
    <citation type="submission" date="2020-08" db="EMBL/GenBank/DDBJ databases">
        <title>Multicomponent nature underlies the extraordinary mechanical properties of spider dragline silk.</title>
        <authorList>
            <person name="Kono N."/>
            <person name="Nakamura H."/>
            <person name="Mori M."/>
            <person name="Yoshida Y."/>
            <person name="Ohtoshi R."/>
            <person name="Malay A.D."/>
            <person name="Moran D.A.P."/>
            <person name="Tomita M."/>
            <person name="Numata K."/>
            <person name="Arakawa K."/>
        </authorList>
    </citation>
    <scope>NUCLEOTIDE SEQUENCE</scope>
</reference>
<organism evidence="2 3">
    <name type="scientific">Trichonephila clavipes</name>
    <name type="common">Golden silk orbweaver</name>
    <name type="synonym">Nephila clavipes</name>
    <dbReference type="NCBI Taxonomy" id="2585209"/>
    <lineage>
        <taxon>Eukaryota</taxon>
        <taxon>Metazoa</taxon>
        <taxon>Ecdysozoa</taxon>
        <taxon>Arthropoda</taxon>
        <taxon>Chelicerata</taxon>
        <taxon>Arachnida</taxon>
        <taxon>Araneae</taxon>
        <taxon>Araneomorphae</taxon>
        <taxon>Entelegynae</taxon>
        <taxon>Araneoidea</taxon>
        <taxon>Nephilidae</taxon>
        <taxon>Trichonephila</taxon>
    </lineage>
</organism>
<keyword evidence="3" id="KW-1185">Reference proteome</keyword>
<protein>
    <submittedName>
        <fullName evidence="2">Uncharacterized protein</fullName>
    </submittedName>
</protein>
<gene>
    <name evidence="2" type="ORF">TNCV_4359831</name>
</gene>
<name>A0A8X6WBH5_TRICX</name>
<sequence length="71" mass="8124">MADCEVEGAIASSRSYPPADSFERKREGNVPNGKRSSERRNLRTREYVGPTREADAYRQSRYISLKIMKAN</sequence>
<comment type="caution">
    <text evidence="2">The sequence shown here is derived from an EMBL/GenBank/DDBJ whole genome shotgun (WGS) entry which is preliminary data.</text>
</comment>
<proteinExistence type="predicted"/>
<dbReference type="EMBL" id="BMAU01021396">
    <property type="protein sequence ID" value="GFY31076.1"/>
    <property type="molecule type" value="Genomic_DNA"/>
</dbReference>
<evidence type="ECO:0000313" key="2">
    <source>
        <dbReference type="EMBL" id="GFY31076.1"/>
    </source>
</evidence>
<feature type="region of interest" description="Disordered" evidence="1">
    <location>
        <begin position="1"/>
        <end position="52"/>
    </location>
</feature>
<evidence type="ECO:0000313" key="3">
    <source>
        <dbReference type="Proteomes" id="UP000887159"/>
    </source>
</evidence>
<evidence type="ECO:0000256" key="1">
    <source>
        <dbReference type="SAM" id="MobiDB-lite"/>
    </source>
</evidence>
<dbReference type="AlphaFoldDB" id="A0A8X6WBH5"/>